<name>A0ABW1TA55_9LACO</name>
<evidence type="ECO:0000256" key="1">
    <source>
        <dbReference type="SAM" id="Phobius"/>
    </source>
</evidence>
<protein>
    <submittedName>
        <fullName evidence="2">Uncharacterized protein</fullName>
    </submittedName>
</protein>
<dbReference type="Proteomes" id="UP001596190">
    <property type="component" value="Unassembled WGS sequence"/>
</dbReference>
<accession>A0ABW1TA55</accession>
<gene>
    <name evidence="2" type="ORF">ACFP1H_05895</name>
</gene>
<dbReference type="RefSeq" id="WP_137631643.1">
    <property type="nucleotide sequence ID" value="NZ_BJDO01000047.1"/>
</dbReference>
<feature type="transmembrane region" description="Helical" evidence="1">
    <location>
        <begin position="38"/>
        <end position="62"/>
    </location>
</feature>
<proteinExistence type="predicted"/>
<evidence type="ECO:0000313" key="3">
    <source>
        <dbReference type="Proteomes" id="UP001596190"/>
    </source>
</evidence>
<keyword evidence="1" id="KW-0472">Membrane</keyword>
<reference evidence="3" key="1">
    <citation type="journal article" date="2019" name="Int. J. Syst. Evol. Microbiol.">
        <title>The Global Catalogue of Microorganisms (GCM) 10K type strain sequencing project: providing services to taxonomists for standard genome sequencing and annotation.</title>
        <authorList>
            <consortium name="The Broad Institute Genomics Platform"/>
            <consortium name="The Broad Institute Genome Sequencing Center for Infectious Disease"/>
            <person name="Wu L."/>
            <person name="Ma J."/>
        </authorList>
    </citation>
    <scope>NUCLEOTIDE SEQUENCE [LARGE SCALE GENOMIC DNA]</scope>
    <source>
        <strain evidence="3">CCM 8950</strain>
    </source>
</reference>
<dbReference type="EMBL" id="JBHSSA010000047">
    <property type="protein sequence ID" value="MFC6254115.1"/>
    <property type="molecule type" value="Genomic_DNA"/>
</dbReference>
<comment type="caution">
    <text evidence="2">The sequence shown here is derived from an EMBL/GenBank/DDBJ whole genome shotgun (WGS) entry which is preliminary data.</text>
</comment>
<organism evidence="2 3">
    <name type="scientific">Secundilactobacillus hailunensis</name>
    <dbReference type="NCBI Taxonomy" id="2559923"/>
    <lineage>
        <taxon>Bacteria</taxon>
        <taxon>Bacillati</taxon>
        <taxon>Bacillota</taxon>
        <taxon>Bacilli</taxon>
        <taxon>Lactobacillales</taxon>
        <taxon>Lactobacillaceae</taxon>
        <taxon>Secundilactobacillus</taxon>
    </lineage>
</organism>
<feature type="transmembrane region" description="Helical" evidence="1">
    <location>
        <begin position="74"/>
        <end position="93"/>
    </location>
</feature>
<sequence length="137" mass="14711">MIVPSLIAYLVASQVINQRGIQVKQIFNQTNLGTTADVYFIGLGVLGISTAMVIGGLVKSLLHHPYGGQKLKRWGLITAVLTILLAMVMYQNAVVATSAGSIVSSIGNFLLPILPWLAAVCYSLGIITNIITRQRMI</sequence>
<keyword evidence="1" id="KW-1133">Transmembrane helix</keyword>
<keyword evidence="1" id="KW-0812">Transmembrane</keyword>
<evidence type="ECO:0000313" key="2">
    <source>
        <dbReference type="EMBL" id="MFC6254115.1"/>
    </source>
</evidence>
<feature type="transmembrane region" description="Helical" evidence="1">
    <location>
        <begin position="113"/>
        <end position="132"/>
    </location>
</feature>
<keyword evidence="3" id="KW-1185">Reference proteome</keyword>